<feature type="transmembrane region" description="Helical" evidence="8">
    <location>
        <begin position="12"/>
        <end position="29"/>
    </location>
</feature>
<dbReference type="Pfam" id="PF00083">
    <property type="entry name" value="Sugar_tr"/>
    <property type="match status" value="1"/>
</dbReference>
<dbReference type="InterPro" id="IPR050814">
    <property type="entry name" value="Myo-inositol_Transporter"/>
</dbReference>
<dbReference type="Proteomes" id="UP000239237">
    <property type="component" value="Unassembled WGS sequence"/>
</dbReference>
<dbReference type="NCBIfam" id="TIGR00879">
    <property type="entry name" value="SP"/>
    <property type="match status" value="1"/>
</dbReference>
<feature type="transmembrane region" description="Helical" evidence="8">
    <location>
        <begin position="392"/>
        <end position="411"/>
    </location>
</feature>
<evidence type="ECO:0000313" key="11">
    <source>
        <dbReference type="EMBL" id="SPE06951.1"/>
    </source>
</evidence>
<dbReference type="Proteomes" id="UP000237923">
    <property type="component" value="Unassembled WGS sequence"/>
</dbReference>
<dbReference type="PANTHER" id="PTHR48020:SF12">
    <property type="entry name" value="PROTON MYO-INOSITOL COTRANSPORTER"/>
    <property type="match status" value="1"/>
</dbReference>
<dbReference type="Gene3D" id="1.20.1250.20">
    <property type="entry name" value="MFS general substrate transporter like domains"/>
    <property type="match status" value="1"/>
</dbReference>
<dbReference type="InterPro" id="IPR003663">
    <property type="entry name" value="Sugar/inositol_transpt"/>
</dbReference>
<feature type="transmembrane region" description="Helical" evidence="8">
    <location>
        <begin position="113"/>
        <end position="131"/>
    </location>
</feature>
<dbReference type="PANTHER" id="PTHR48020">
    <property type="entry name" value="PROTON MYO-INOSITOL COTRANSPORTER"/>
    <property type="match status" value="1"/>
</dbReference>
<evidence type="ECO:0000313" key="13">
    <source>
        <dbReference type="Proteomes" id="UP000239237"/>
    </source>
</evidence>
<reference evidence="11 12" key="1">
    <citation type="submission" date="2018-02" db="EMBL/GenBank/DDBJ databases">
        <authorList>
            <person name="Cohen D.B."/>
            <person name="Kent A.D."/>
        </authorList>
    </citation>
    <scope>NUCLEOTIDE SEQUENCE [LARGE SCALE GENOMIC DNA]</scope>
    <source>
        <strain evidence="11 12">CECT 9216</strain>
    </source>
</reference>
<accession>A0A2N9K9F2</accession>
<keyword evidence="13" id="KW-1185">Reference proteome</keyword>
<dbReference type="PRINTS" id="PR00171">
    <property type="entry name" value="SUGRTRNSPORT"/>
</dbReference>
<keyword evidence="5 8" id="KW-1133">Transmembrane helix</keyword>
<feature type="transmembrane region" description="Helical" evidence="8">
    <location>
        <begin position="417"/>
        <end position="442"/>
    </location>
</feature>
<dbReference type="GO" id="GO:0022857">
    <property type="term" value="F:transmembrane transporter activity"/>
    <property type="evidence" value="ECO:0007669"/>
    <property type="project" value="InterPro"/>
</dbReference>
<evidence type="ECO:0000256" key="1">
    <source>
        <dbReference type="ARBA" id="ARBA00004651"/>
    </source>
</evidence>
<dbReference type="InterPro" id="IPR005828">
    <property type="entry name" value="MFS_sugar_transport-like"/>
</dbReference>
<evidence type="ECO:0000313" key="10">
    <source>
        <dbReference type="EMBL" id="SPD91672.1"/>
    </source>
</evidence>
<feature type="transmembrane region" description="Helical" evidence="8">
    <location>
        <begin position="49"/>
        <end position="73"/>
    </location>
</feature>
<keyword evidence="4 8" id="KW-0812">Transmembrane</keyword>
<keyword evidence="6 8" id="KW-0472">Membrane</keyword>
<dbReference type="AlphaFoldDB" id="A0A2N9K9F2"/>
<keyword evidence="3 7" id="KW-0813">Transport</keyword>
<feature type="transmembrane region" description="Helical" evidence="8">
    <location>
        <begin position="293"/>
        <end position="312"/>
    </location>
</feature>
<dbReference type="RefSeq" id="WP_072613498.1">
    <property type="nucleotide sequence ID" value="NZ_AP017935.1"/>
</dbReference>
<dbReference type="EMBL" id="OKQR01000001">
    <property type="protein sequence ID" value="SPD91672.1"/>
    <property type="molecule type" value="Genomic_DNA"/>
</dbReference>
<feature type="transmembrane region" description="Helical" evidence="8">
    <location>
        <begin position="147"/>
        <end position="168"/>
    </location>
</feature>
<dbReference type="PROSITE" id="PS00217">
    <property type="entry name" value="SUGAR_TRANSPORT_2"/>
    <property type="match status" value="1"/>
</dbReference>
<dbReference type="InterPro" id="IPR020846">
    <property type="entry name" value="MFS_dom"/>
</dbReference>
<dbReference type="EMBL" id="OKQU01000001">
    <property type="protein sequence ID" value="SPE06951.1"/>
    <property type="molecule type" value="Genomic_DNA"/>
</dbReference>
<feature type="transmembrane region" description="Helical" evidence="8">
    <location>
        <begin position="324"/>
        <end position="343"/>
    </location>
</feature>
<evidence type="ECO:0000256" key="5">
    <source>
        <dbReference type="ARBA" id="ARBA00022989"/>
    </source>
</evidence>
<comment type="similarity">
    <text evidence="2 7">Belongs to the major facilitator superfamily. Sugar transporter (TC 2.A.1.1) family.</text>
</comment>
<protein>
    <submittedName>
        <fullName evidence="11">Major myo-inositol transporter IolT</fullName>
    </submittedName>
</protein>
<evidence type="ECO:0000256" key="4">
    <source>
        <dbReference type="ARBA" id="ARBA00022692"/>
    </source>
</evidence>
<evidence type="ECO:0000256" key="6">
    <source>
        <dbReference type="ARBA" id="ARBA00023136"/>
    </source>
</evidence>
<dbReference type="GeneID" id="99673982"/>
<organism evidence="11 12">
    <name type="scientific">Leuconostoc suionicum</name>
    <dbReference type="NCBI Taxonomy" id="1511761"/>
    <lineage>
        <taxon>Bacteria</taxon>
        <taxon>Bacillati</taxon>
        <taxon>Bacillota</taxon>
        <taxon>Bacilli</taxon>
        <taxon>Lactobacillales</taxon>
        <taxon>Lactobacillaceae</taxon>
        <taxon>Leuconostoc</taxon>
    </lineage>
</organism>
<dbReference type="InterPro" id="IPR036259">
    <property type="entry name" value="MFS_trans_sf"/>
</dbReference>
<feature type="transmembrane region" description="Helical" evidence="8">
    <location>
        <begin position="85"/>
        <end position="107"/>
    </location>
</feature>
<name>A0A2N9K9F2_9LACO</name>
<proteinExistence type="inferred from homology"/>
<evidence type="ECO:0000256" key="3">
    <source>
        <dbReference type="ARBA" id="ARBA00022448"/>
    </source>
</evidence>
<feature type="transmembrane region" description="Helical" evidence="8">
    <location>
        <begin position="355"/>
        <end position="380"/>
    </location>
</feature>
<evidence type="ECO:0000256" key="7">
    <source>
        <dbReference type="RuleBase" id="RU003346"/>
    </source>
</evidence>
<dbReference type="InterPro" id="IPR005829">
    <property type="entry name" value="Sugar_transporter_CS"/>
</dbReference>
<dbReference type="SUPFAM" id="SSF103473">
    <property type="entry name" value="MFS general substrate transporter"/>
    <property type="match status" value="1"/>
</dbReference>
<feature type="transmembrane region" description="Helical" evidence="8">
    <location>
        <begin position="254"/>
        <end position="273"/>
    </location>
</feature>
<dbReference type="KEGG" id="lsu:A6B45_04195"/>
<evidence type="ECO:0000256" key="8">
    <source>
        <dbReference type="SAM" id="Phobius"/>
    </source>
</evidence>
<reference evidence="10 13" key="2">
    <citation type="submission" date="2018-02" db="EMBL/GenBank/DDBJ databases">
        <authorList>
            <person name="Rodrigo-Torres L."/>
            <person name="Arahal R. D."/>
            <person name="Lucena T."/>
        </authorList>
    </citation>
    <scope>NUCLEOTIDE SEQUENCE [LARGE SCALE GENOMIC DNA]</scope>
    <source>
        <strain evidence="10 13">CECT 8486</strain>
    </source>
</reference>
<evidence type="ECO:0000259" key="9">
    <source>
        <dbReference type="PROSITE" id="PS50850"/>
    </source>
</evidence>
<dbReference type="GO" id="GO:0005886">
    <property type="term" value="C:plasma membrane"/>
    <property type="evidence" value="ECO:0007669"/>
    <property type="project" value="UniProtKB-SubCell"/>
</dbReference>
<comment type="subcellular location">
    <subcellularLocation>
        <location evidence="1">Cell membrane</location>
        <topology evidence="1">Multi-pass membrane protein</topology>
    </subcellularLocation>
</comment>
<gene>
    <name evidence="11" type="primary">iolT</name>
    <name evidence="10" type="ORF">LES8486_00656</name>
    <name evidence="11" type="ORF">LES9216_00803</name>
</gene>
<sequence length="457" mass="50028">MKTKSKKVKLNFLHYCVYVISLGGFLFGYDTGVINGALAFMSRPGQLNLTPTLQGIVSSSLVIGACFGALGCGRVADKIGRRKTLRIIAIVFTIATVFCAVAMNFWLMSIFRFILGLAVGAASSLSPMYLAEISPENLRSANVNKNAIFIVLGQLCAFIVNAILGNIWGHWDPIWRVMVISGAVPSIILWVNSFRISGSPQWLLLKHRFNRARKIFRRLGFENTNQFIKSQSEQSSEQNDDEFIWSTALKNKKLLYLLVTGIVIALIQQISGVNTVMYYGTILLEKVGMGESGSLYANVLIGVVSVIASIFGTRMIEHANHHRMLIIGLIGNVVFMALLGTIMKSNVFSQGVTNALVLISLTLFLANHQGIVSPVTWLLLAEMFPGKVKAQFMSVATATTWITNFVISLIYPQLVAILGTALVFFVFAMSNGLSIVLASLFVNSKKMAKAYDTASLS</sequence>
<dbReference type="PROSITE" id="PS50850">
    <property type="entry name" value="MFS"/>
    <property type="match status" value="1"/>
</dbReference>
<evidence type="ECO:0000256" key="2">
    <source>
        <dbReference type="ARBA" id="ARBA00010992"/>
    </source>
</evidence>
<feature type="domain" description="Major facilitator superfamily (MFS) profile" evidence="9">
    <location>
        <begin position="16"/>
        <end position="446"/>
    </location>
</feature>
<evidence type="ECO:0000313" key="12">
    <source>
        <dbReference type="Proteomes" id="UP000237923"/>
    </source>
</evidence>